<accession>A0A1I3B9L7</accession>
<dbReference type="EMBL" id="FOOI01000023">
    <property type="protein sequence ID" value="SFH58993.1"/>
    <property type="molecule type" value="Genomic_DNA"/>
</dbReference>
<dbReference type="InterPro" id="IPR001646">
    <property type="entry name" value="5peptide_repeat"/>
</dbReference>
<dbReference type="STRING" id="504797.SAMN05421678_12312"/>
<dbReference type="Proteomes" id="UP000199052">
    <property type="component" value="Unassembled WGS sequence"/>
</dbReference>
<organism evidence="1 2">
    <name type="scientific">Actinopolymorpha cephalotaxi</name>
    <dbReference type="NCBI Taxonomy" id="504797"/>
    <lineage>
        <taxon>Bacteria</taxon>
        <taxon>Bacillati</taxon>
        <taxon>Actinomycetota</taxon>
        <taxon>Actinomycetes</taxon>
        <taxon>Propionibacteriales</taxon>
        <taxon>Actinopolymorphaceae</taxon>
        <taxon>Actinopolymorpha</taxon>
    </lineage>
</organism>
<dbReference type="Gene3D" id="2.160.20.80">
    <property type="entry name" value="E3 ubiquitin-protein ligase SopA"/>
    <property type="match status" value="1"/>
</dbReference>
<protein>
    <submittedName>
        <fullName evidence="1">Pentapeptide repeat-containing protein</fullName>
    </submittedName>
</protein>
<proteinExistence type="predicted"/>
<sequence length="351" mass="38333">MLAVVLLLAISGWLLTDATATRADALRTGGVAAGSVIALYALWLNDRRRQVEEHRQETERERFELALLQDERDRERVSDERFAKAVELLGGEADQVRVGALHVLAGLARSRPEYTQTVLDVLCAYLRRPWHGVGVDPEPETVGEDGRQKRHERQVRLTAQRLVIDLLPATGAPGPSFDLDLTGAWLEAFAPAGRRFGKLALHSATLAGDADFSGCEFAGFASFSLLVCGVEDPAGRFLCRQAVFAEGASFAGARFGSVADFQGAAATGPVSFEGAEFTGDADLCGMSFEGPLDLRRARFGRHVDLRFEVTPRSVSLYNTVVDERYEVRLPEDWKFVPLADGRTRIDIGAQG</sequence>
<gene>
    <name evidence="1" type="ORF">SAMN05421678_12312</name>
</gene>
<evidence type="ECO:0000313" key="2">
    <source>
        <dbReference type="Proteomes" id="UP000199052"/>
    </source>
</evidence>
<reference evidence="1 2" key="1">
    <citation type="submission" date="2016-10" db="EMBL/GenBank/DDBJ databases">
        <authorList>
            <person name="de Groot N.N."/>
        </authorList>
    </citation>
    <scope>NUCLEOTIDE SEQUENCE [LARGE SCALE GENOMIC DNA]</scope>
    <source>
        <strain evidence="1 2">CPCC 202808</strain>
    </source>
</reference>
<dbReference type="AlphaFoldDB" id="A0A1I3B9L7"/>
<dbReference type="Pfam" id="PF13576">
    <property type="entry name" value="Pentapeptide_3"/>
    <property type="match status" value="1"/>
</dbReference>
<evidence type="ECO:0000313" key="1">
    <source>
        <dbReference type="EMBL" id="SFH58993.1"/>
    </source>
</evidence>
<name>A0A1I3B9L7_9ACTN</name>